<keyword evidence="3" id="KW-1185">Reference proteome</keyword>
<feature type="transmembrane region" description="Helical" evidence="1">
    <location>
        <begin position="293"/>
        <end position="310"/>
    </location>
</feature>
<name>A0A0D8JER3_9BACT</name>
<dbReference type="OrthoDB" id="9772884at2"/>
<dbReference type="RefSeq" id="WP_045025877.1">
    <property type="nucleotide sequence ID" value="NZ_JRHC01000001.1"/>
</dbReference>
<evidence type="ECO:0000313" key="3">
    <source>
        <dbReference type="Proteomes" id="UP000032544"/>
    </source>
</evidence>
<feature type="transmembrane region" description="Helical" evidence="1">
    <location>
        <begin position="358"/>
        <end position="376"/>
    </location>
</feature>
<gene>
    <name evidence="2" type="ORF">LH29_02095</name>
</gene>
<dbReference type="InterPro" id="IPR018580">
    <property type="entry name" value="Uncharacterised_YfhO"/>
</dbReference>
<proteinExistence type="predicted"/>
<accession>A0A0D8JER3</accession>
<dbReference type="Proteomes" id="UP000032544">
    <property type="component" value="Unassembled WGS sequence"/>
</dbReference>
<comment type="caution">
    <text evidence="2">The sequence shown here is derived from an EMBL/GenBank/DDBJ whole genome shotgun (WGS) entry which is preliminary data.</text>
</comment>
<feature type="transmembrane region" description="Helical" evidence="1">
    <location>
        <begin position="121"/>
        <end position="139"/>
    </location>
</feature>
<feature type="transmembrane region" description="Helical" evidence="1">
    <location>
        <begin position="317"/>
        <end position="338"/>
    </location>
</feature>
<keyword evidence="1" id="KW-0812">Transmembrane</keyword>
<dbReference type="EMBL" id="JRHC01000001">
    <property type="protein sequence ID" value="KJF44323.1"/>
    <property type="molecule type" value="Genomic_DNA"/>
</dbReference>
<dbReference type="PANTHER" id="PTHR38454:SF1">
    <property type="entry name" value="INTEGRAL MEMBRANE PROTEIN"/>
    <property type="match status" value="1"/>
</dbReference>
<dbReference type="PANTHER" id="PTHR38454">
    <property type="entry name" value="INTEGRAL MEMBRANE PROTEIN-RELATED"/>
    <property type="match status" value="1"/>
</dbReference>
<protein>
    <recommendedName>
        <fullName evidence="4">YfhO family protein</fullName>
    </recommendedName>
</protein>
<feature type="transmembrane region" description="Helical" evidence="1">
    <location>
        <begin position="146"/>
        <end position="164"/>
    </location>
</feature>
<feature type="transmembrane region" description="Helical" evidence="1">
    <location>
        <begin position="388"/>
        <end position="408"/>
    </location>
</feature>
<sequence>MKTDQFIRKYGSILLFAVCIVAFWQVAFLQKGMKWDFVDAYLPARYFFSEAVLNNIFPFWNPYLLYGVPFYADLVSVFNPEFWIVANMFGYSNITLQYVFLAYVFLAGVNFRYFLQRFKANESLALSLAIAFMLSGFTVGNAQHIGFIAGYALLPLVVAAYVQFARQPETKSLLRLALVFLLMVFASYPGITIIISYLLLCLFFFYLVLSIKRKERVKRFLVFHLILAGIVLVGSFVLLLAYSQAQPYLSRYSGLTLEAVLRHPFSLHSFCSFLFPYSTTTDVALFNTDPSMSNAYFGLFGLTLLVYALTGKIKQKVGVIFLLFAVFSLLNALGSQFFLREFVYDHFPLMNMFKYPSIFRALSIFGFLVYAGLNLKFDDIKSVNRKKLLTVTGVLAIIILFVVVRSAARLEAFVFFDFELSLIDRLQKTTINEAFVLQGILHLLLLGCFAVVLVFKQKYLPVAIVFLFVFDGILSTQLNLHYTVAGDVDPVKFKTYLDSKPKGFPIPELHPIGENSDENASGTFTWRNNNVFPKRPTFDGLVSFKTDGYSTLSDDFPKLLDVMKKQPLFFFSDDVRVNKDTANIGPKTVLLEPSNLQIINGKTLQHHQTDRLEITSFSPNKVVLHTETKNEQLLVFQQNYFSGWKVKIDGKEQKVVRANYTLMGTLIPAGEHIVQFGYSNRLIVVFFVVSMLVLMVLASLLIYFHWKEQIKNRQIILWLAFGFMLLFVVFTGINRWRYQKSKSKLLPEITQEFEALKNTDVTTFLSYASDTQVEVPNTDHQFYLDENMNVAIFGKVLAETYRPQFALAWVNGAISIEVKELFTSYFPEVVKERISENSGFILAREGDDKISEFDDDFEPETKRIWEIDRSRIKTDSITANGYYTFMPRQRWGAVLNINIDETNSNLQKITVLGDIRFPEVFSEVNMVITVSQGKEQIEYYTREISNFTYETGVWSRFAVVKMVDFNLHSGDVIHIYLWNRTVARFDVDNLKVKMYNGN</sequence>
<dbReference type="Pfam" id="PF09586">
    <property type="entry name" value="YfhO"/>
    <property type="match status" value="1"/>
</dbReference>
<evidence type="ECO:0000256" key="1">
    <source>
        <dbReference type="SAM" id="Phobius"/>
    </source>
</evidence>
<evidence type="ECO:0008006" key="4">
    <source>
        <dbReference type="Google" id="ProtNLM"/>
    </source>
</evidence>
<keyword evidence="1" id="KW-1133">Transmembrane helix</keyword>
<dbReference type="STRING" id="1544798.LH29_02095"/>
<organism evidence="2 3">
    <name type="scientific">Draconibacterium sediminis</name>
    <dbReference type="NCBI Taxonomy" id="1544798"/>
    <lineage>
        <taxon>Bacteria</taxon>
        <taxon>Pseudomonadati</taxon>
        <taxon>Bacteroidota</taxon>
        <taxon>Bacteroidia</taxon>
        <taxon>Marinilabiliales</taxon>
        <taxon>Prolixibacteraceae</taxon>
        <taxon>Draconibacterium</taxon>
    </lineage>
</organism>
<dbReference type="AlphaFoldDB" id="A0A0D8JER3"/>
<feature type="transmembrane region" description="Helical" evidence="1">
    <location>
        <begin position="176"/>
        <end position="209"/>
    </location>
</feature>
<evidence type="ECO:0000313" key="2">
    <source>
        <dbReference type="EMBL" id="KJF44323.1"/>
    </source>
</evidence>
<feature type="transmembrane region" description="Helical" evidence="1">
    <location>
        <begin position="221"/>
        <end position="242"/>
    </location>
</feature>
<feature type="transmembrane region" description="Helical" evidence="1">
    <location>
        <begin position="435"/>
        <end position="455"/>
    </location>
</feature>
<reference evidence="2 3" key="1">
    <citation type="submission" date="2014-09" db="EMBL/GenBank/DDBJ databases">
        <title>Draft Genome Sequence of Draconibacterium sp. JN14CK-3.</title>
        <authorList>
            <person name="Dong C."/>
            <person name="Lai Q."/>
            <person name="Shao Z."/>
        </authorList>
    </citation>
    <scope>NUCLEOTIDE SEQUENCE [LARGE SCALE GENOMIC DNA]</scope>
    <source>
        <strain evidence="2 3">JN14CK-3</strain>
    </source>
</reference>
<feature type="transmembrane region" description="Helical" evidence="1">
    <location>
        <begin position="63"/>
        <end position="86"/>
    </location>
</feature>
<keyword evidence="1" id="KW-0472">Membrane</keyword>
<feature type="transmembrane region" description="Helical" evidence="1">
    <location>
        <begin position="682"/>
        <end position="703"/>
    </location>
</feature>
<feature type="transmembrane region" description="Helical" evidence="1">
    <location>
        <begin position="12"/>
        <end position="29"/>
    </location>
</feature>
<feature type="transmembrane region" description="Helical" evidence="1">
    <location>
        <begin position="715"/>
        <end position="733"/>
    </location>
</feature>